<dbReference type="InterPro" id="IPR009056">
    <property type="entry name" value="Cyt_c-like_dom"/>
</dbReference>
<keyword evidence="2 6" id="KW-0349">Heme</keyword>
<dbReference type="PANTHER" id="PTHR40942:SF2">
    <property type="entry name" value="CYTOCHROME-RELATED"/>
    <property type="match status" value="1"/>
</dbReference>
<dbReference type="GO" id="GO:0009055">
    <property type="term" value="F:electron transfer activity"/>
    <property type="evidence" value="ECO:0007669"/>
    <property type="project" value="InterPro"/>
</dbReference>
<evidence type="ECO:0000256" key="4">
    <source>
        <dbReference type="ARBA" id="ARBA00022982"/>
    </source>
</evidence>
<dbReference type="PANTHER" id="PTHR40942">
    <property type="match status" value="1"/>
</dbReference>
<dbReference type="PROSITE" id="PS51007">
    <property type="entry name" value="CYTC"/>
    <property type="match status" value="1"/>
</dbReference>
<comment type="caution">
    <text evidence="9">The sequence shown here is derived from an EMBL/GenBank/DDBJ whole genome shotgun (WGS) entry which is preliminary data.</text>
</comment>
<keyword evidence="1" id="KW-0813">Transport</keyword>
<dbReference type="GO" id="GO:0020037">
    <property type="term" value="F:heme binding"/>
    <property type="evidence" value="ECO:0007669"/>
    <property type="project" value="InterPro"/>
</dbReference>
<evidence type="ECO:0000256" key="5">
    <source>
        <dbReference type="ARBA" id="ARBA00023004"/>
    </source>
</evidence>
<dbReference type="InterPro" id="IPR036909">
    <property type="entry name" value="Cyt_c-like_dom_sf"/>
</dbReference>
<evidence type="ECO:0000256" key="2">
    <source>
        <dbReference type="ARBA" id="ARBA00022617"/>
    </source>
</evidence>
<dbReference type="AlphaFoldDB" id="A0A5C8ZYN1"/>
<evidence type="ECO:0000259" key="8">
    <source>
        <dbReference type="PROSITE" id="PS51007"/>
    </source>
</evidence>
<evidence type="ECO:0000256" key="3">
    <source>
        <dbReference type="ARBA" id="ARBA00022723"/>
    </source>
</evidence>
<keyword evidence="10" id="KW-1185">Reference proteome</keyword>
<feature type="chain" id="PRO_5022753423" evidence="7">
    <location>
        <begin position="24"/>
        <end position="102"/>
    </location>
</feature>
<evidence type="ECO:0000313" key="10">
    <source>
        <dbReference type="Proteomes" id="UP000321039"/>
    </source>
</evidence>
<sequence>MKKLIAAAAAVVTTATFSALVQAEVPMDKYNKSCAICHAAGTAGAPKTHDVAAWKPRLEKGDAKMLESIHNGFNAMPPKGMCFDCNDEDYKALIDFMSTAAK</sequence>
<dbReference type="EMBL" id="VRZA01000003">
    <property type="protein sequence ID" value="TXS93685.1"/>
    <property type="molecule type" value="Genomic_DNA"/>
</dbReference>
<dbReference type="Gene3D" id="1.10.760.10">
    <property type="entry name" value="Cytochrome c-like domain"/>
    <property type="match status" value="1"/>
</dbReference>
<evidence type="ECO:0000256" key="6">
    <source>
        <dbReference type="PROSITE-ProRule" id="PRU00433"/>
    </source>
</evidence>
<dbReference type="RefSeq" id="WP_148068029.1">
    <property type="nucleotide sequence ID" value="NZ_VRZA01000003.1"/>
</dbReference>
<proteinExistence type="predicted"/>
<keyword evidence="5 6" id="KW-0408">Iron</keyword>
<evidence type="ECO:0000313" key="9">
    <source>
        <dbReference type="EMBL" id="TXS93685.1"/>
    </source>
</evidence>
<accession>A0A5C8ZYN1</accession>
<dbReference type="SUPFAM" id="SSF46626">
    <property type="entry name" value="Cytochrome c"/>
    <property type="match status" value="1"/>
</dbReference>
<dbReference type="GO" id="GO:0005506">
    <property type="term" value="F:iron ion binding"/>
    <property type="evidence" value="ECO:0007669"/>
    <property type="project" value="InterPro"/>
</dbReference>
<protein>
    <submittedName>
        <fullName evidence="9">Cytochrome c5 family protein</fullName>
    </submittedName>
</protein>
<name>A0A5C8ZYN1_9GAMM</name>
<dbReference type="Pfam" id="PF13442">
    <property type="entry name" value="Cytochrome_CBB3"/>
    <property type="match status" value="1"/>
</dbReference>
<evidence type="ECO:0000256" key="7">
    <source>
        <dbReference type="SAM" id="SignalP"/>
    </source>
</evidence>
<organism evidence="9 10">
    <name type="scientific">Parahaliea maris</name>
    <dbReference type="NCBI Taxonomy" id="2716870"/>
    <lineage>
        <taxon>Bacteria</taxon>
        <taxon>Pseudomonadati</taxon>
        <taxon>Pseudomonadota</taxon>
        <taxon>Gammaproteobacteria</taxon>
        <taxon>Cellvibrionales</taxon>
        <taxon>Halieaceae</taxon>
        <taxon>Parahaliea</taxon>
    </lineage>
</organism>
<gene>
    <name evidence="9" type="ORF">FV139_08565</name>
</gene>
<dbReference type="PRINTS" id="PR00607">
    <property type="entry name" value="CYTCHROMECIE"/>
</dbReference>
<keyword evidence="3 6" id="KW-0479">Metal-binding</keyword>
<dbReference type="Proteomes" id="UP000321039">
    <property type="component" value="Unassembled WGS sequence"/>
</dbReference>
<feature type="signal peptide" evidence="7">
    <location>
        <begin position="1"/>
        <end position="23"/>
    </location>
</feature>
<keyword evidence="7" id="KW-0732">Signal</keyword>
<keyword evidence="4" id="KW-0249">Electron transport</keyword>
<dbReference type="InterPro" id="IPR002323">
    <property type="entry name" value="Cyt_CIE"/>
</dbReference>
<feature type="domain" description="Cytochrome c" evidence="8">
    <location>
        <begin position="8"/>
        <end position="101"/>
    </location>
</feature>
<reference evidence="9 10" key="1">
    <citation type="submission" date="2019-08" db="EMBL/GenBank/DDBJ databases">
        <title>Parahaliea maris sp. nov., isolated from the surface seawater.</title>
        <authorList>
            <person name="Liu Y."/>
        </authorList>
    </citation>
    <scope>NUCLEOTIDE SEQUENCE [LARGE SCALE GENOMIC DNA]</scope>
    <source>
        <strain evidence="9 10">HSLHS9</strain>
    </source>
</reference>
<evidence type="ECO:0000256" key="1">
    <source>
        <dbReference type="ARBA" id="ARBA00022448"/>
    </source>
</evidence>